<accession>A0A2T1BXR9</accession>
<protein>
    <submittedName>
        <fullName evidence="1">DUF3148 domain-containing protein</fullName>
    </submittedName>
</protein>
<dbReference type="EMBL" id="PVWJ01000160">
    <property type="protein sequence ID" value="PSB00791.1"/>
    <property type="molecule type" value="Genomic_DNA"/>
</dbReference>
<comment type="caution">
    <text evidence="1">The sequence shown here is derived from an EMBL/GenBank/DDBJ whole genome shotgun (WGS) entry which is preliminary data.</text>
</comment>
<gene>
    <name evidence="1" type="ORF">C7B64_21710</name>
</gene>
<dbReference type="AlphaFoldDB" id="A0A2T1BXR9"/>
<reference evidence="1 2" key="2">
    <citation type="submission" date="2018-03" db="EMBL/GenBank/DDBJ databases">
        <title>The ancient ancestry and fast evolution of plastids.</title>
        <authorList>
            <person name="Moore K.R."/>
            <person name="Magnabosco C."/>
            <person name="Momper L."/>
            <person name="Gold D.A."/>
            <person name="Bosak T."/>
            <person name="Fournier G.P."/>
        </authorList>
    </citation>
    <scope>NUCLEOTIDE SEQUENCE [LARGE SCALE GENOMIC DNA]</scope>
    <source>
        <strain evidence="1 2">CCAP 1448/3</strain>
    </source>
</reference>
<reference evidence="1 2" key="1">
    <citation type="submission" date="2018-02" db="EMBL/GenBank/DDBJ databases">
        <authorList>
            <person name="Cohen D.B."/>
            <person name="Kent A.D."/>
        </authorList>
    </citation>
    <scope>NUCLEOTIDE SEQUENCE [LARGE SCALE GENOMIC DNA]</scope>
    <source>
        <strain evidence="1 2">CCAP 1448/3</strain>
    </source>
</reference>
<proteinExistence type="predicted"/>
<dbReference type="PANTHER" id="PTHR36799:SF2">
    <property type="entry name" value="PROTEIN CHLORORESPIRATORY REDUCTION 42, CHLOROPLASTIC"/>
    <property type="match status" value="1"/>
</dbReference>
<dbReference type="PANTHER" id="PTHR36799">
    <property type="match status" value="1"/>
</dbReference>
<dbReference type="Pfam" id="PF11347">
    <property type="entry name" value="CRR42-like"/>
    <property type="match status" value="1"/>
</dbReference>
<dbReference type="OrthoDB" id="463889at2"/>
<name>A0A2T1BXR9_9CYAN</name>
<dbReference type="NCBIfam" id="NF045913">
    <property type="entry name" value="RegSipA"/>
    <property type="match status" value="1"/>
</dbReference>
<sequence length="82" mass="9200">MSKEFTVGETVRLVSLPPYLKTADPMPMLRPPDIINLGEEGIILDRRPGGYWSVKFARGAFLIDSQYLEAVNPKIPDPLVEE</sequence>
<evidence type="ECO:0000313" key="1">
    <source>
        <dbReference type="EMBL" id="PSB00791.1"/>
    </source>
</evidence>
<dbReference type="Proteomes" id="UP000238762">
    <property type="component" value="Unassembled WGS sequence"/>
</dbReference>
<dbReference type="RefSeq" id="WP_106291314.1">
    <property type="nucleotide sequence ID" value="NZ_CAWNTC010000201.1"/>
</dbReference>
<dbReference type="InterPro" id="IPR021495">
    <property type="entry name" value="CRR42-like"/>
</dbReference>
<keyword evidence="2" id="KW-1185">Reference proteome</keyword>
<evidence type="ECO:0000313" key="2">
    <source>
        <dbReference type="Proteomes" id="UP000238762"/>
    </source>
</evidence>
<organism evidence="1 2">
    <name type="scientific">Merismopedia glauca CCAP 1448/3</name>
    <dbReference type="NCBI Taxonomy" id="1296344"/>
    <lineage>
        <taxon>Bacteria</taxon>
        <taxon>Bacillati</taxon>
        <taxon>Cyanobacteriota</taxon>
        <taxon>Cyanophyceae</taxon>
        <taxon>Synechococcales</taxon>
        <taxon>Merismopediaceae</taxon>
        <taxon>Merismopedia</taxon>
    </lineage>
</organism>